<evidence type="ECO:0000313" key="7">
    <source>
        <dbReference type="EMBL" id="CAG2061257.1"/>
    </source>
</evidence>
<evidence type="ECO:0000313" key="8">
    <source>
        <dbReference type="Proteomes" id="UP001153148"/>
    </source>
</evidence>
<accession>A0ABN7P5Q4</accession>
<evidence type="ECO:0000259" key="6">
    <source>
        <dbReference type="PROSITE" id="PS50850"/>
    </source>
</evidence>
<evidence type="ECO:0000256" key="5">
    <source>
        <dbReference type="SAM" id="Phobius"/>
    </source>
</evidence>
<dbReference type="InterPro" id="IPR036259">
    <property type="entry name" value="MFS_trans_sf"/>
</dbReference>
<reference evidence="7" key="1">
    <citation type="submission" date="2021-03" db="EMBL/GenBank/DDBJ databases">
        <authorList>
            <person name="Tran Van P."/>
        </authorList>
    </citation>
    <scope>NUCLEOTIDE SEQUENCE</scope>
</reference>
<dbReference type="PROSITE" id="PS50850">
    <property type="entry name" value="MFS"/>
    <property type="match status" value="1"/>
</dbReference>
<keyword evidence="3 5" id="KW-1133">Transmembrane helix</keyword>
<proteinExistence type="predicted"/>
<feature type="non-terminal residue" evidence="7">
    <location>
        <position position="314"/>
    </location>
</feature>
<feature type="transmembrane region" description="Helical" evidence="5">
    <location>
        <begin position="291"/>
        <end position="310"/>
    </location>
</feature>
<feature type="transmembrane region" description="Helical" evidence="5">
    <location>
        <begin position="94"/>
        <end position="113"/>
    </location>
</feature>
<sequence length="314" mass="34325">MPLKRPVELGIVASEVQKPGLALGLDAIGKASRWSCGTKRQVQSVTYWIAVNKVKFDWVCDDNWKPALAQSLFFVGCVFGTLGLGIMADHIGRLPVLVLANMLALFGNVATYFTRDLPQLGACRFLTGLATDTNFVIMYILVMEYLRPSRRTLGLNLCIGVFQTITCIVIPWIAIASGNWRRFLLAMSLPVLVVPFFYLVVPESASWLVSKGCTKEAIRCFENVASFNGRKISPEVLQKFKDGFDAISRNVEGLNYSPVFMFSVTSVTKLPSSLVIVGLQNRVGRKAMASGAILLSGVFTVVSGLTRAILETGA</sequence>
<gene>
    <name evidence="7" type="ORF">TPAB3V08_LOCUS8212</name>
</gene>
<name>A0ABN7P5Q4_TIMPD</name>
<evidence type="ECO:0000256" key="2">
    <source>
        <dbReference type="ARBA" id="ARBA00022692"/>
    </source>
</evidence>
<keyword evidence="4 5" id="KW-0472">Membrane</keyword>
<keyword evidence="2 5" id="KW-0812">Transmembrane</keyword>
<evidence type="ECO:0000256" key="3">
    <source>
        <dbReference type="ARBA" id="ARBA00022989"/>
    </source>
</evidence>
<dbReference type="InterPro" id="IPR020846">
    <property type="entry name" value="MFS_dom"/>
</dbReference>
<keyword evidence="8" id="KW-1185">Reference proteome</keyword>
<protein>
    <recommendedName>
        <fullName evidence="6">Major facilitator superfamily (MFS) profile domain-containing protein</fullName>
    </recommendedName>
</protein>
<feature type="domain" description="Major facilitator superfamily (MFS) profile" evidence="6">
    <location>
        <begin position="1"/>
        <end position="314"/>
    </location>
</feature>
<feature type="transmembrane region" description="Helical" evidence="5">
    <location>
        <begin position="154"/>
        <end position="176"/>
    </location>
</feature>
<dbReference type="InterPro" id="IPR005828">
    <property type="entry name" value="MFS_sugar_transport-like"/>
</dbReference>
<comment type="subcellular location">
    <subcellularLocation>
        <location evidence="1">Membrane</location>
        <topology evidence="1">Multi-pass membrane protein</topology>
    </subcellularLocation>
</comment>
<dbReference type="PANTHER" id="PTHR24064">
    <property type="entry name" value="SOLUTE CARRIER FAMILY 22 MEMBER"/>
    <property type="match status" value="1"/>
</dbReference>
<dbReference type="Gene3D" id="1.20.1250.20">
    <property type="entry name" value="MFS general substrate transporter like domains"/>
    <property type="match status" value="1"/>
</dbReference>
<organism evidence="7 8">
    <name type="scientific">Timema podura</name>
    <name type="common">Walking stick</name>
    <dbReference type="NCBI Taxonomy" id="61482"/>
    <lineage>
        <taxon>Eukaryota</taxon>
        <taxon>Metazoa</taxon>
        <taxon>Ecdysozoa</taxon>
        <taxon>Arthropoda</taxon>
        <taxon>Hexapoda</taxon>
        <taxon>Insecta</taxon>
        <taxon>Pterygota</taxon>
        <taxon>Neoptera</taxon>
        <taxon>Polyneoptera</taxon>
        <taxon>Phasmatodea</taxon>
        <taxon>Timematodea</taxon>
        <taxon>Timematoidea</taxon>
        <taxon>Timematidae</taxon>
        <taxon>Timema</taxon>
    </lineage>
</organism>
<dbReference type="EMBL" id="CAJPIN010015178">
    <property type="protein sequence ID" value="CAG2061257.1"/>
    <property type="molecule type" value="Genomic_DNA"/>
</dbReference>
<evidence type="ECO:0000256" key="4">
    <source>
        <dbReference type="ARBA" id="ARBA00023136"/>
    </source>
</evidence>
<dbReference type="SUPFAM" id="SSF103473">
    <property type="entry name" value="MFS general substrate transporter"/>
    <property type="match status" value="1"/>
</dbReference>
<dbReference type="Pfam" id="PF00083">
    <property type="entry name" value="Sugar_tr"/>
    <property type="match status" value="1"/>
</dbReference>
<dbReference type="Proteomes" id="UP001153148">
    <property type="component" value="Unassembled WGS sequence"/>
</dbReference>
<feature type="transmembrane region" description="Helical" evidence="5">
    <location>
        <begin position="125"/>
        <end position="142"/>
    </location>
</feature>
<feature type="transmembrane region" description="Helical" evidence="5">
    <location>
        <begin position="71"/>
        <end position="88"/>
    </location>
</feature>
<comment type="caution">
    <text evidence="7">The sequence shown here is derived from an EMBL/GenBank/DDBJ whole genome shotgun (WGS) entry which is preliminary data.</text>
</comment>
<feature type="transmembrane region" description="Helical" evidence="5">
    <location>
        <begin position="183"/>
        <end position="201"/>
    </location>
</feature>
<evidence type="ECO:0000256" key="1">
    <source>
        <dbReference type="ARBA" id="ARBA00004141"/>
    </source>
</evidence>